<evidence type="ECO:0000313" key="6">
    <source>
        <dbReference type="EMBL" id="MCO1653755.1"/>
    </source>
</evidence>
<evidence type="ECO:0000256" key="4">
    <source>
        <dbReference type="ARBA" id="ARBA00023163"/>
    </source>
</evidence>
<keyword evidence="1" id="KW-0678">Repressor</keyword>
<evidence type="ECO:0000256" key="2">
    <source>
        <dbReference type="ARBA" id="ARBA00023015"/>
    </source>
</evidence>
<dbReference type="InterPro" id="IPR047057">
    <property type="entry name" value="MerR_fam"/>
</dbReference>
<dbReference type="Pfam" id="PF13411">
    <property type="entry name" value="MerR_1"/>
    <property type="match status" value="1"/>
</dbReference>
<reference evidence="6" key="1">
    <citation type="submission" date="2021-04" db="EMBL/GenBank/DDBJ databases">
        <title>Pseudonocardia sp. nov., isolated from sandy soil of mangrove forest.</title>
        <authorList>
            <person name="Zan Z."/>
            <person name="Huang R."/>
            <person name="Liu W."/>
        </authorList>
    </citation>
    <scope>NUCLEOTIDE SEQUENCE</scope>
    <source>
        <strain evidence="6">S2-4</strain>
    </source>
</reference>
<dbReference type="PROSITE" id="PS50937">
    <property type="entry name" value="HTH_MERR_2"/>
    <property type="match status" value="1"/>
</dbReference>
<dbReference type="PANTHER" id="PTHR30204:SF69">
    <property type="entry name" value="MERR-FAMILY TRANSCRIPTIONAL REGULATOR"/>
    <property type="match status" value="1"/>
</dbReference>
<dbReference type="InterPro" id="IPR000551">
    <property type="entry name" value="MerR-type_HTH_dom"/>
</dbReference>
<keyword evidence="2" id="KW-0805">Transcription regulation</keyword>
<dbReference type="SUPFAM" id="SSF46955">
    <property type="entry name" value="Putative DNA-binding domain"/>
    <property type="match status" value="1"/>
</dbReference>
<dbReference type="EMBL" id="JAGSOV010000006">
    <property type="protein sequence ID" value="MCO1653755.1"/>
    <property type="molecule type" value="Genomic_DNA"/>
</dbReference>
<evidence type="ECO:0000256" key="3">
    <source>
        <dbReference type="ARBA" id="ARBA00023125"/>
    </source>
</evidence>
<name>A0ABT0ZSP3_9PSEU</name>
<proteinExistence type="predicted"/>
<dbReference type="InterPro" id="IPR009061">
    <property type="entry name" value="DNA-bd_dom_put_sf"/>
</dbReference>
<feature type="domain" description="HTH merR-type" evidence="5">
    <location>
        <begin position="1"/>
        <end position="68"/>
    </location>
</feature>
<dbReference type="SMART" id="SM00422">
    <property type="entry name" value="HTH_MERR"/>
    <property type="match status" value="1"/>
</dbReference>
<dbReference type="Gene3D" id="1.10.1660.10">
    <property type="match status" value="1"/>
</dbReference>
<dbReference type="PANTHER" id="PTHR30204">
    <property type="entry name" value="REDOX-CYCLING DRUG-SENSING TRANSCRIPTIONAL ACTIVATOR SOXR"/>
    <property type="match status" value="1"/>
</dbReference>
<keyword evidence="3" id="KW-0238">DNA-binding</keyword>
<dbReference type="Proteomes" id="UP001165283">
    <property type="component" value="Unassembled WGS sequence"/>
</dbReference>
<keyword evidence="7" id="KW-1185">Reference proteome</keyword>
<evidence type="ECO:0000313" key="7">
    <source>
        <dbReference type="Proteomes" id="UP001165283"/>
    </source>
</evidence>
<keyword evidence="4" id="KW-0804">Transcription</keyword>
<evidence type="ECO:0000259" key="5">
    <source>
        <dbReference type="PROSITE" id="PS50937"/>
    </source>
</evidence>
<sequence>MWSIGDVAARFGLPTHVLRHWEAEGLLAPAREGDRRRYSDADVHRVAAILISKEAGFGLPDIRTMLAARSAPTRHEVMTGHRERLLERIARARAALDMLEGGLECPHDDLMACPHFQGLLADRLRPPR</sequence>
<organism evidence="6 7">
    <name type="scientific">Pseudonocardia humida</name>
    <dbReference type="NCBI Taxonomy" id="2800819"/>
    <lineage>
        <taxon>Bacteria</taxon>
        <taxon>Bacillati</taxon>
        <taxon>Actinomycetota</taxon>
        <taxon>Actinomycetes</taxon>
        <taxon>Pseudonocardiales</taxon>
        <taxon>Pseudonocardiaceae</taxon>
        <taxon>Pseudonocardia</taxon>
    </lineage>
</organism>
<evidence type="ECO:0000256" key="1">
    <source>
        <dbReference type="ARBA" id="ARBA00022491"/>
    </source>
</evidence>
<dbReference type="RefSeq" id="WP_252435343.1">
    <property type="nucleotide sequence ID" value="NZ_JAGSOV010000006.1"/>
</dbReference>
<comment type="caution">
    <text evidence="6">The sequence shown here is derived from an EMBL/GenBank/DDBJ whole genome shotgun (WGS) entry which is preliminary data.</text>
</comment>
<accession>A0ABT0ZSP3</accession>
<gene>
    <name evidence="6" type="ORF">KDL28_01670</name>
</gene>
<protein>
    <submittedName>
        <fullName evidence="6">MerR family transcriptional regulator</fullName>
    </submittedName>
</protein>